<organism evidence="2 3">
    <name type="scientific">Tessaracoccus flavescens</name>
    <dbReference type="NCBI Taxonomy" id="399497"/>
    <lineage>
        <taxon>Bacteria</taxon>
        <taxon>Bacillati</taxon>
        <taxon>Actinomycetota</taxon>
        <taxon>Actinomycetes</taxon>
        <taxon>Propionibacteriales</taxon>
        <taxon>Propionibacteriaceae</taxon>
        <taxon>Tessaracoccus</taxon>
    </lineage>
</organism>
<comment type="caution">
    <text evidence="2">The sequence shown here is derived from an EMBL/GenBank/DDBJ whole genome shotgun (WGS) entry which is preliminary data.</text>
</comment>
<feature type="compositionally biased region" description="Low complexity" evidence="1">
    <location>
        <begin position="23"/>
        <end position="32"/>
    </location>
</feature>
<accession>A0A921EM90</accession>
<feature type="compositionally biased region" description="Basic and acidic residues" evidence="1">
    <location>
        <begin position="1"/>
        <end position="13"/>
    </location>
</feature>
<reference evidence="2" key="1">
    <citation type="journal article" date="2021" name="PeerJ">
        <title>Extensive microbial diversity within the chicken gut microbiome revealed by metagenomics and culture.</title>
        <authorList>
            <person name="Gilroy R."/>
            <person name="Ravi A."/>
            <person name="Getino M."/>
            <person name="Pursley I."/>
            <person name="Horton D.L."/>
            <person name="Alikhan N.F."/>
            <person name="Baker D."/>
            <person name="Gharbi K."/>
            <person name="Hall N."/>
            <person name="Watson M."/>
            <person name="Adriaenssens E.M."/>
            <person name="Foster-Nyarko E."/>
            <person name="Jarju S."/>
            <person name="Secka A."/>
            <person name="Antonio M."/>
            <person name="Oren A."/>
            <person name="Chaudhuri R.R."/>
            <person name="La Ragione R."/>
            <person name="Hildebrand F."/>
            <person name="Pallen M.J."/>
        </authorList>
    </citation>
    <scope>NUCLEOTIDE SEQUENCE</scope>
    <source>
        <strain evidence="2">ChiGjej3B3-7470</strain>
    </source>
</reference>
<dbReference type="EMBL" id="DYZF01000050">
    <property type="protein sequence ID" value="HJE50774.1"/>
    <property type="molecule type" value="Genomic_DNA"/>
</dbReference>
<feature type="compositionally biased region" description="Low complexity" evidence="1">
    <location>
        <begin position="109"/>
        <end position="118"/>
    </location>
</feature>
<gene>
    <name evidence="2" type="ORF">K8V15_02130</name>
</gene>
<proteinExistence type="predicted"/>
<feature type="non-terminal residue" evidence="2">
    <location>
        <position position="118"/>
    </location>
</feature>
<protein>
    <submittedName>
        <fullName evidence="2">Uncharacterized protein</fullName>
    </submittedName>
</protein>
<evidence type="ECO:0000256" key="1">
    <source>
        <dbReference type="SAM" id="MobiDB-lite"/>
    </source>
</evidence>
<reference evidence="2" key="2">
    <citation type="submission" date="2021-09" db="EMBL/GenBank/DDBJ databases">
        <authorList>
            <person name="Gilroy R."/>
        </authorList>
    </citation>
    <scope>NUCLEOTIDE SEQUENCE</scope>
    <source>
        <strain evidence="2">ChiGjej3B3-7470</strain>
    </source>
</reference>
<sequence>MVYDESRPRRAWLDDDSVDPADDTAAPQPASPRRGGESADEVDLTTTDSDTPLNPFARPGSDEAAQPPPVPDLTDEADVSVEPAPDTPIPAPIFPRSAGEYADSPSPAPRRSALSSTT</sequence>
<evidence type="ECO:0000313" key="2">
    <source>
        <dbReference type="EMBL" id="HJE50774.1"/>
    </source>
</evidence>
<dbReference type="Proteomes" id="UP000712713">
    <property type="component" value="Unassembled WGS sequence"/>
</dbReference>
<dbReference type="AlphaFoldDB" id="A0A921EM90"/>
<evidence type="ECO:0000313" key="3">
    <source>
        <dbReference type="Proteomes" id="UP000712713"/>
    </source>
</evidence>
<name>A0A921EM90_9ACTN</name>
<feature type="region of interest" description="Disordered" evidence="1">
    <location>
        <begin position="1"/>
        <end position="118"/>
    </location>
</feature>